<feature type="transmembrane region" description="Helical" evidence="13">
    <location>
        <begin position="157"/>
        <end position="173"/>
    </location>
</feature>
<dbReference type="CDD" id="cd06198">
    <property type="entry name" value="FNR_like_3"/>
    <property type="match status" value="1"/>
</dbReference>
<proteinExistence type="predicted"/>
<dbReference type="AlphaFoldDB" id="A0A0G1BJP9"/>
<dbReference type="InterPro" id="IPR039261">
    <property type="entry name" value="FNR_nucleotide-bd"/>
</dbReference>
<comment type="subcellular location">
    <subcellularLocation>
        <location evidence="2">Membrane</location>
        <topology evidence="2">Multi-pass membrane protein</topology>
    </subcellularLocation>
</comment>
<evidence type="ECO:0000256" key="8">
    <source>
        <dbReference type="ARBA" id="ARBA00022989"/>
    </source>
</evidence>
<keyword evidence="3" id="KW-0285">Flavoprotein</keyword>
<dbReference type="InterPro" id="IPR013112">
    <property type="entry name" value="FAD-bd_8"/>
</dbReference>
<dbReference type="PROSITE" id="PS51384">
    <property type="entry name" value="FAD_FR"/>
    <property type="match status" value="1"/>
</dbReference>
<evidence type="ECO:0000256" key="13">
    <source>
        <dbReference type="SAM" id="Phobius"/>
    </source>
</evidence>
<evidence type="ECO:0000256" key="3">
    <source>
        <dbReference type="ARBA" id="ARBA00022630"/>
    </source>
</evidence>
<keyword evidence="10" id="KW-0408">Iron</keyword>
<keyword evidence="6" id="KW-0479">Metal-binding</keyword>
<evidence type="ECO:0000256" key="11">
    <source>
        <dbReference type="ARBA" id="ARBA00023014"/>
    </source>
</evidence>
<keyword evidence="11" id="KW-0411">Iron-sulfur</keyword>
<evidence type="ECO:0000256" key="9">
    <source>
        <dbReference type="ARBA" id="ARBA00023002"/>
    </source>
</evidence>
<dbReference type="InterPro" id="IPR013130">
    <property type="entry name" value="Fe3_Rdtase_TM_dom"/>
</dbReference>
<evidence type="ECO:0000256" key="6">
    <source>
        <dbReference type="ARBA" id="ARBA00022723"/>
    </source>
</evidence>
<name>A0A0G1BJP9_9BACT</name>
<dbReference type="GO" id="GO:0046872">
    <property type="term" value="F:metal ion binding"/>
    <property type="evidence" value="ECO:0007669"/>
    <property type="project" value="UniProtKB-KW"/>
</dbReference>
<evidence type="ECO:0000256" key="10">
    <source>
        <dbReference type="ARBA" id="ARBA00023004"/>
    </source>
</evidence>
<keyword evidence="9" id="KW-0560">Oxidoreductase</keyword>
<gene>
    <name evidence="15" type="ORF">UV09_C0016G0006</name>
</gene>
<feature type="transmembrane region" description="Helical" evidence="13">
    <location>
        <begin position="185"/>
        <end position="209"/>
    </location>
</feature>
<dbReference type="Pfam" id="PF08022">
    <property type="entry name" value="FAD_binding_8"/>
    <property type="match status" value="1"/>
</dbReference>
<feature type="transmembrane region" description="Helical" evidence="13">
    <location>
        <begin position="9"/>
        <end position="32"/>
    </location>
</feature>
<dbReference type="GO" id="GO:0016491">
    <property type="term" value="F:oxidoreductase activity"/>
    <property type="evidence" value="ECO:0007669"/>
    <property type="project" value="UniProtKB-KW"/>
</dbReference>
<evidence type="ECO:0000256" key="12">
    <source>
        <dbReference type="ARBA" id="ARBA00023136"/>
    </source>
</evidence>
<feature type="domain" description="FAD-binding FR-type" evidence="14">
    <location>
        <begin position="209"/>
        <end position="308"/>
    </location>
</feature>
<dbReference type="PANTHER" id="PTHR47354:SF8">
    <property type="entry name" value="1,2-PHENYLACETYL-COA EPOXIDASE, SUBUNIT E"/>
    <property type="match status" value="1"/>
</dbReference>
<dbReference type="SUPFAM" id="SSF52343">
    <property type="entry name" value="Ferredoxin reductase-like, C-terminal NADP-linked domain"/>
    <property type="match status" value="1"/>
</dbReference>
<dbReference type="InterPro" id="IPR017927">
    <property type="entry name" value="FAD-bd_FR_type"/>
</dbReference>
<evidence type="ECO:0000256" key="2">
    <source>
        <dbReference type="ARBA" id="ARBA00004141"/>
    </source>
</evidence>
<dbReference type="GO" id="GO:0016020">
    <property type="term" value="C:membrane"/>
    <property type="evidence" value="ECO:0007669"/>
    <property type="project" value="UniProtKB-SubCell"/>
</dbReference>
<dbReference type="InterPro" id="IPR017938">
    <property type="entry name" value="Riboflavin_synthase-like_b-brl"/>
</dbReference>
<protein>
    <recommendedName>
        <fullName evidence="14">FAD-binding FR-type domain-containing protein</fullName>
    </recommendedName>
</protein>
<evidence type="ECO:0000256" key="1">
    <source>
        <dbReference type="ARBA" id="ARBA00001974"/>
    </source>
</evidence>
<dbReference type="Pfam" id="PF01794">
    <property type="entry name" value="Ferric_reduct"/>
    <property type="match status" value="1"/>
</dbReference>
<evidence type="ECO:0000313" key="16">
    <source>
        <dbReference type="Proteomes" id="UP000034320"/>
    </source>
</evidence>
<dbReference type="InterPro" id="IPR050415">
    <property type="entry name" value="MRET"/>
</dbReference>
<reference evidence="15 16" key="1">
    <citation type="journal article" date="2015" name="Nature">
        <title>rRNA introns, odd ribosomes, and small enigmatic genomes across a large radiation of phyla.</title>
        <authorList>
            <person name="Brown C.T."/>
            <person name="Hug L.A."/>
            <person name="Thomas B.C."/>
            <person name="Sharon I."/>
            <person name="Castelle C.J."/>
            <person name="Singh A."/>
            <person name="Wilkins M.J."/>
            <person name="Williams K.H."/>
            <person name="Banfield J.F."/>
        </authorList>
    </citation>
    <scope>NUCLEOTIDE SEQUENCE [LARGE SCALE GENOMIC DNA]</scope>
</reference>
<dbReference type="Gene3D" id="2.40.30.10">
    <property type="entry name" value="Translation factors"/>
    <property type="match status" value="1"/>
</dbReference>
<evidence type="ECO:0000313" key="15">
    <source>
        <dbReference type="EMBL" id="KKS46516.1"/>
    </source>
</evidence>
<organism evidence="15 16">
    <name type="scientific">Candidatus Gottesmanbacteria bacterium GW2011_GWA2_42_18</name>
    <dbReference type="NCBI Taxonomy" id="1618442"/>
    <lineage>
        <taxon>Bacteria</taxon>
        <taxon>Candidatus Gottesmaniibacteriota</taxon>
    </lineage>
</organism>
<keyword evidence="5" id="KW-0001">2Fe-2S</keyword>
<dbReference type="Gene3D" id="3.40.50.80">
    <property type="entry name" value="Nucleotide-binding domain of ferredoxin-NADP reductase (FNR) module"/>
    <property type="match status" value="1"/>
</dbReference>
<dbReference type="PANTHER" id="PTHR47354">
    <property type="entry name" value="NADH OXIDOREDUCTASE HCR"/>
    <property type="match status" value="1"/>
</dbReference>
<dbReference type="GO" id="GO:0050660">
    <property type="term" value="F:flavin adenine dinucleotide binding"/>
    <property type="evidence" value="ECO:0007669"/>
    <property type="project" value="TreeGrafter"/>
</dbReference>
<dbReference type="GO" id="GO:0051537">
    <property type="term" value="F:2 iron, 2 sulfur cluster binding"/>
    <property type="evidence" value="ECO:0007669"/>
    <property type="project" value="UniProtKB-KW"/>
</dbReference>
<keyword evidence="4 13" id="KW-0812">Transmembrane</keyword>
<comment type="caution">
    <text evidence="15">The sequence shown here is derived from an EMBL/GenBank/DDBJ whole genome shotgun (WGS) entry which is preliminary data.</text>
</comment>
<dbReference type="InterPro" id="IPR001433">
    <property type="entry name" value="OxRdtase_FAD/NAD-bd"/>
</dbReference>
<dbReference type="Proteomes" id="UP000034320">
    <property type="component" value="Unassembled WGS sequence"/>
</dbReference>
<keyword evidence="7" id="KW-0274">FAD</keyword>
<evidence type="ECO:0000259" key="14">
    <source>
        <dbReference type="PROSITE" id="PS51384"/>
    </source>
</evidence>
<comment type="cofactor">
    <cofactor evidence="1">
        <name>FAD</name>
        <dbReference type="ChEBI" id="CHEBI:57692"/>
    </cofactor>
</comment>
<sequence>MKMKVISKGYLIIVILALLPVARWLVIIPLKYRFSNFYNSATSIGQLMSLPGMVLFSLNLILGSRWKFLEDLFGGMNRVYIAHHLIGGLTLILLIFHPLFLGLSFLTVSLNRAALFFLPGENWAINLGIGALLLLMALLILTFYVELPYEIWRFTHKFLGIAFFLGSLHALFIESDISRDTILRNYFMVIIAAGTGAYVFRSLLGKFFIPRHRYLLKKINPLPGQITELEMEPVKESMSYLPGQFIFVNFISAKVKNEKHPFSITSPPSERELKLTVKSLGDFTGNLKLLDTGDAAEIEGPYGRFSYLNFTNRNQIWVAGGIGITPFLSMARTLYRLDFSICLFYSAAEQSEAVFLEELLGIAAQNPNFVVYTIFTKTQGRLSAEIIQATVGDLANFEIFICGPPPMMISLKRQLKRLGVSKDRIHSEEFQLL</sequence>
<dbReference type="Pfam" id="PF00175">
    <property type="entry name" value="NAD_binding_1"/>
    <property type="match status" value="1"/>
</dbReference>
<feature type="transmembrane region" description="Helical" evidence="13">
    <location>
        <begin position="123"/>
        <end position="145"/>
    </location>
</feature>
<keyword evidence="12 13" id="KW-0472">Membrane</keyword>
<feature type="transmembrane region" description="Helical" evidence="13">
    <location>
        <begin position="82"/>
        <end position="103"/>
    </location>
</feature>
<evidence type="ECO:0000256" key="7">
    <source>
        <dbReference type="ARBA" id="ARBA00022827"/>
    </source>
</evidence>
<dbReference type="SUPFAM" id="SSF63380">
    <property type="entry name" value="Riboflavin synthase domain-like"/>
    <property type="match status" value="1"/>
</dbReference>
<feature type="transmembrane region" description="Helical" evidence="13">
    <location>
        <begin position="44"/>
        <end position="62"/>
    </location>
</feature>
<dbReference type="EMBL" id="LCDD01000016">
    <property type="protein sequence ID" value="KKS46516.1"/>
    <property type="molecule type" value="Genomic_DNA"/>
</dbReference>
<evidence type="ECO:0000256" key="5">
    <source>
        <dbReference type="ARBA" id="ARBA00022714"/>
    </source>
</evidence>
<accession>A0A0G1BJP9</accession>
<keyword evidence="8 13" id="KW-1133">Transmembrane helix</keyword>
<evidence type="ECO:0000256" key="4">
    <source>
        <dbReference type="ARBA" id="ARBA00022692"/>
    </source>
</evidence>
<dbReference type="PRINTS" id="PR00410">
    <property type="entry name" value="PHEHYDRXLASE"/>
</dbReference>